<dbReference type="PANTHER" id="PTHR45672">
    <property type="entry name" value="PROTEIN DISULFIDE-ISOMERASE C17H9.14C-RELATED"/>
    <property type="match status" value="1"/>
</dbReference>
<dbReference type="InterPro" id="IPR017937">
    <property type="entry name" value="Thioredoxin_CS"/>
</dbReference>
<gene>
    <name evidence="13" type="ORF">IE81DRAFT_321667</name>
</gene>
<evidence type="ECO:0000256" key="2">
    <source>
        <dbReference type="ARBA" id="ARBA00006347"/>
    </source>
</evidence>
<evidence type="ECO:0000256" key="5">
    <source>
        <dbReference type="ARBA" id="ARBA00022737"/>
    </source>
</evidence>
<dbReference type="GO" id="GO:0005783">
    <property type="term" value="C:endoplasmic reticulum"/>
    <property type="evidence" value="ECO:0007669"/>
    <property type="project" value="InterPro"/>
</dbReference>
<evidence type="ECO:0000256" key="9">
    <source>
        <dbReference type="RuleBase" id="RU004208"/>
    </source>
</evidence>
<dbReference type="Pfam" id="PF07749">
    <property type="entry name" value="ERp29"/>
    <property type="match status" value="1"/>
</dbReference>
<dbReference type="FunCoup" id="A0A316W3C6">
    <property type="interactions" value="173"/>
</dbReference>
<evidence type="ECO:0000313" key="13">
    <source>
        <dbReference type="EMBL" id="PWN44014.1"/>
    </source>
</evidence>
<feature type="signal peptide" evidence="11">
    <location>
        <begin position="1"/>
        <end position="26"/>
    </location>
</feature>
<dbReference type="PRINTS" id="PR00421">
    <property type="entry name" value="THIOREDOXIN"/>
</dbReference>
<dbReference type="Proteomes" id="UP000245783">
    <property type="component" value="Unassembled WGS sequence"/>
</dbReference>
<proteinExistence type="inferred from homology"/>
<dbReference type="InterPro" id="IPR036249">
    <property type="entry name" value="Thioredoxin-like_sf"/>
</dbReference>
<reference evidence="13 14" key="1">
    <citation type="journal article" date="2018" name="Mol. Biol. Evol.">
        <title>Broad Genomic Sampling Reveals a Smut Pathogenic Ancestry of the Fungal Clade Ustilaginomycotina.</title>
        <authorList>
            <person name="Kijpornyongpan T."/>
            <person name="Mondo S.J."/>
            <person name="Barry K."/>
            <person name="Sandor L."/>
            <person name="Lee J."/>
            <person name="Lipzen A."/>
            <person name="Pangilinan J."/>
            <person name="LaButti K."/>
            <person name="Hainaut M."/>
            <person name="Henrissat B."/>
            <person name="Grigoriev I.V."/>
            <person name="Spatafora J.W."/>
            <person name="Aime M.C."/>
        </authorList>
    </citation>
    <scope>NUCLEOTIDE SEQUENCE [LARGE SCALE GENOMIC DNA]</scope>
    <source>
        <strain evidence="13 14">MCA 4658</strain>
    </source>
</reference>
<dbReference type="AlphaFoldDB" id="A0A316W3C6"/>
<dbReference type="PANTHER" id="PTHR45672:SF11">
    <property type="entry name" value="PROTEIN DISULFIDE-ISOMERASE C17H9.14C"/>
    <property type="match status" value="1"/>
</dbReference>
<protein>
    <recommendedName>
        <fullName evidence="3">protein disulfide-isomerase</fullName>
        <ecNumber evidence="3">5.3.4.1</ecNumber>
    </recommendedName>
</protein>
<keyword evidence="14" id="KW-1185">Reference proteome</keyword>
<evidence type="ECO:0000256" key="7">
    <source>
        <dbReference type="ARBA" id="ARBA00023235"/>
    </source>
</evidence>
<dbReference type="GO" id="GO:0006457">
    <property type="term" value="P:protein folding"/>
    <property type="evidence" value="ECO:0007669"/>
    <property type="project" value="TreeGrafter"/>
</dbReference>
<dbReference type="InterPro" id="IPR036356">
    <property type="entry name" value="ERp29_C_sf"/>
</dbReference>
<dbReference type="Pfam" id="PF00085">
    <property type="entry name" value="Thioredoxin"/>
    <property type="match status" value="2"/>
</dbReference>
<feature type="chain" id="PRO_5016393147" description="protein disulfide-isomerase" evidence="11">
    <location>
        <begin position="27"/>
        <end position="446"/>
    </location>
</feature>
<dbReference type="SUPFAM" id="SSF47933">
    <property type="entry name" value="ERP29 C domain-like"/>
    <property type="match status" value="1"/>
</dbReference>
<feature type="domain" description="Thioredoxin" evidence="12">
    <location>
        <begin position="127"/>
        <end position="264"/>
    </location>
</feature>
<accession>A0A316W3C6</accession>
<dbReference type="EMBL" id="KZ819364">
    <property type="protein sequence ID" value="PWN44014.1"/>
    <property type="molecule type" value="Genomic_DNA"/>
</dbReference>
<evidence type="ECO:0000256" key="3">
    <source>
        <dbReference type="ARBA" id="ARBA00012723"/>
    </source>
</evidence>
<dbReference type="STRING" id="1522189.A0A316W3C6"/>
<dbReference type="CDD" id="cd02998">
    <property type="entry name" value="PDI_a_ERp38"/>
    <property type="match status" value="1"/>
</dbReference>
<comment type="catalytic activity">
    <reaction evidence="1">
        <text>Catalyzes the rearrangement of -S-S- bonds in proteins.</text>
        <dbReference type="EC" id="5.3.4.1"/>
    </reaction>
</comment>
<comment type="similarity">
    <text evidence="2 9">Belongs to the protein disulfide isomerase family.</text>
</comment>
<dbReference type="PROSITE" id="PS00194">
    <property type="entry name" value="THIOREDOXIN_1"/>
    <property type="match status" value="2"/>
</dbReference>
<dbReference type="EC" id="5.3.4.1" evidence="3"/>
<dbReference type="GeneID" id="37035288"/>
<dbReference type="InterPro" id="IPR005788">
    <property type="entry name" value="PDI_thioredoxin-like_dom"/>
</dbReference>
<dbReference type="NCBIfam" id="TIGR01126">
    <property type="entry name" value="pdi_dom"/>
    <property type="match status" value="1"/>
</dbReference>
<evidence type="ECO:0000313" key="14">
    <source>
        <dbReference type="Proteomes" id="UP000245783"/>
    </source>
</evidence>
<dbReference type="InterPro" id="IPR011679">
    <property type="entry name" value="ERp29_C"/>
</dbReference>
<evidence type="ECO:0000256" key="1">
    <source>
        <dbReference type="ARBA" id="ARBA00001182"/>
    </source>
</evidence>
<keyword evidence="4 11" id="KW-0732">Signal</keyword>
<dbReference type="GO" id="GO:0003756">
    <property type="term" value="F:protein disulfide isomerase activity"/>
    <property type="evidence" value="ECO:0007669"/>
    <property type="project" value="UniProtKB-EC"/>
</dbReference>
<evidence type="ECO:0000256" key="8">
    <source>
        <dbReference type="ARBA" id="ARBA00023284"/>
    </source>
</evidence>
<evidence type="ECO:0000256" key="4">
    <source>
        <dbReference type="ARBA" id="ARBA00022729"/>
    </source>
</evidence>
<keyword evidence="8" id="KW-0676">Redox-active center</keyword>
<evidence type="ECO:0000256" key="11">
    <source>
        <dbReference type="SAM" id="SignalP"/>
    </source>
</evidence>
<dbReference type="OrthoDB" id="10264505at2759"/>
<dbReference type="Gene3D" id="3.40.30.10">
    <property type="entry name" value="Glutaredoxin"/>
    <property type="match status" value="2"/>
</dbReference>
<dbReference type="InterPro" id="IPR051063">
    <property type="entry name" value="PDI"/>
</dbReference>
<organism evidence="13 14">
    <name type="scientific">Ceraceosorus guamensis</name>
    <dbReference type="NCBI Taxonomy" id="1522189"/>
    <lineage>
        <taxon>Eukaryota</taxon>
        <taxon>Fungi</taxon>
        <taxon>Dikarya</taxon>
        <taxon>Basidiomycota</taxon>
        <taxon>Ustilaginomycotina</taxon>
        <taxon>Exobasidiomycetes</taxon>
        <taxon>Ceraceosorales</taxon>
        <taxon>Ceraceosoraceae</taxon>
        <taxon>Ceraceosorus</taxon>
    </lineage>
</organism>
<evidence type="ECO:0000259" key="12">
    <source>
        <dbReference type="PROSITE" id="PS51352"/>
    </source>
</evidence>
<feature type="domain" description="Thioredoxin" evidence="12">
    <location>
        <begin position="9"/>
        <end position="126"/>
    </location>
</feature>
<dbReference type="RefSeq" id="XP_025371174.1">
    <property type="nucleotide sequence ID" value="XM_025513418.1"/>
</dbReference>
<keyword evidence="5" id="KW-0677">Repeat</keyword>
<dbReference type="InParanoid" id="A0A316W3C6"/>
<feature type="region of interest" description="Disordered" evidence="10">
    <location>
        <begin position="402"/>
        <end position="446"/>
    </location>
</feature>
<dbReference type="InterPro" id="IPR013766">
    <property type="entry name" value="Thioredoxin_domain"/>
</dbReference>
<evidence type="ECO:0000256" key="6">
    <source>
        <dbReference type="ARBA" id="ARBA00023157"/>
    </source>
</evidence>
<name>A0A316W3C6_9BASI</name>
<sequence length="446" mass="49058">MRAPSMLASCLATSILAVALLPTALGKAVDLTSTKDFDAFVALKQPALLEFFAPWCGHCKKLAPTYDELAAAFGNDGKASATTKVTIAKIDADKNRDLGNRFAIKGFPTLKWFDGQDIDKLEDYGGARDLDTLAKFVEEKTGKKSNIKLPPPPVAVQLGRDNFDKIVLDDSKHVLVEFYAPWCGHCQKLAPIYEQVAKDFENEEDVVVAQMNANDPANNDIAVKHGVSSYPTIVFFSKDNKEGVLYQGGRDEDSFVKFLNDKASTFRTAGGKLSELAGRLPILDSIATRFFNAPLGEKRRDIVFEALNMLEDLKKRPNTTKAKEAAADYYMKVMDKVTLNPSYVEKETKRLSTLLSKHTSGAAALASSKVDEITRKVNVLGAFRTIPEENLKRLEEVAKQAKEKMQQAAKEAGIREPSTAEKVQKSAKEAAQQVKEKVAGHAHEEL</sequence>
<evidence type="ECO:0000256" key="10">
    <source>
        <dbReference type="SAM" id="MobiDB-lite"/>
    </source>
</evidence>
<keyword evidence="6" id="KW-1015">Disulfide bond</keyword>
<dbReference type="Gene3D" id="1.20.1150.12">
    <property type="entry name" value="Endoplasmic reticulum resident protein 29, C-terminal domain"/>
    <property type="match status" value="1"/>
</dbReference>
<keyword evidence="7 13" id="KW-0413">Isomerase</keyword>
<feature type="compositionally biased region" description="Basic and acidic residues" evidence="10">
    <location>
        <begin position="412"/>
        <end position="446"/>
    </location>
</feature>
<dbReference type="PROSITE" id="PS51352">
    <property type="entry name" value="THIOREDOXIN_2"/>
    <property type="match status" value="2"/>
</dbReference>
<dbReference type="SUPFAM" id="SSF52833">
    <property type="entry name" value="Thioredoxin-like"/>
    <property type="match status" value="2"/>
</dbReference>